<dbReference type="AlphaFoldDB" id="A0A1D8JIF7"/>
<dbReference type="KEGG" id="surl:BI350_13800"/>
<dbReference type="Proteomes" id="UP000185746">
    <property type="component" value="Chromosome"/>
</dbReference>
<gene>
    <name evidence="1" type="ORF">BI350_13800</name>
</gene>
<dbReference type="SUPFAM" id="SSF52402">
    <property type="entry name" value="Adenine nucleotide alpha hydrolases-like"/>
    <property type="match status" value="1"/>
</dbReference>
<evidence type="ECO:0000313" key="2">
    <source>
        <dbReference type="Proteomes" id="UP000185746"/>
    </source>
</evidence>
<dbReference type="InterPro" id="IPR020022">
    <property type="entry name" value="N-acetyl_sugar_amidoTrfase"/>
</dbReference>
<accession>A0A1D8JIF7</accession>
<reference evidence="1 2" key="1">
    <citation type="submission" date="2016-09" db="EMBL/GenBank/DDBJ databases">
        <title>Complete genome sequence of the Lysinibacillus sphaericus LMG 22257, a specie of Bacillus with ureolytic activity that can effectively biodeposit calcium carbonate.</title>
        <authorList>
            <person name="Yan W."/>
        </authorList>
    </citation>
    <scope>NUCLEOTIDE SEQUENCE [LARGE SCALE GENOMIC DNA]</scope>
    <source>
        <strain evidence="1 2">LMG 22257</strain>
    </source>
</reference>
<dbReference type="NCBIfam" id="TIGR03573">
    <property type="entry name" value="WbuX"/>
    <property type="match status" value="1"/>
</dbReference>
<evidence type="ECO:0000313" key="1">
    <source>
        <dbReference type="EMBL" id="AOV08498.1"/>
    </source>
</evidence>
<dbReference type="EMBL" id="CP017560">
    <property type="protein sequence ID" value="AOV08498.1"/>
    <property type="molecule type" value="Genomic_DNA"/>
</dbReference>
<dbReference type="GO" id="GO:0016740">
    <property type="term" value="F:transferase activity"/>
    <property type="evidence" value="ECO:0007669"/>
    <property type="project" value="UniProtKB-KW"/>
</dbReference>
<dbReference type="InterPro" id="IPR014729">
    <property type="entry name" value="Rossmann-like_a/b/a_fold"/>
</dbReference>
<organism evidence="1 2">
    <name type="scientific">Sporosarcina ureilytica</name>
    <dbReference type="NCBI Taxonomy" id="298596"/>
    <lineage>
        <taxon>Bacteria</taxon>
        <taxon>Bacillati</taxon>
        <taxon>Bacillota</taxon>
        <taxon>Bacilli</taxon>
        <taxon>Bacillales</taxon>
        <taxon>Caryophanaceae</taxon>
        <taxon>Sporosarcina</taxon>
    </lineage>
</organism>
<dbReference type="RefSeq" id="WP_075528664.1">
    <property type="nucleotide sequence ID" value="NZ_CP017560.1"/>
</dbReference>
<dbReference type="Gene3D" id="3.40.50.620">
    <property type="entry name" value="HUPs"/>
    <property type="match status" value="1"/>
</dbReference>
<proteinExistence type="predicted"/>
<name>A0A1D8JIF7_9BACL</name>
<sequence length="371" mass="43899">MKFCKKCVMPDTRPGIYFNEKGICQACVAEEQKEQTDWDARLKELKQLCDKYRRKDETKFDCIIPVSGGKDSHYQVYFMKEVMGMNPLLVSVEDNLEMTDAGKNNIRNISERFGCHIISLKPNLKAQKYIMKKTFEKYGKPVWFTERLIYTYPLHIAIQLNIPLIVYGENISYEYGGTDRLEVYSARNQINNGVASDIDYNELIDENITLADLSLCTPPTEDKVAKLEPIYLSYFVRWNSYKNYIFSKRNGFMDLTHEWQREHTFETFDQIETPAYLIHPWLKYPKFGHATATDYASKYIRYGLISREEGIELVRKHDHKLDQKSVESFIDFLGYSTTEFYSIIDEFYNEELFMKNQFEEWVLKKPIWNCN</sequence>
<keyword evidence="2" id="KW-1185">Reference proteome</keyword>
<protein>
    <submittedName>
        <fullName evidence="1">N-acetyl sugar amidotransferase</fullName>
    </submittedName>
</protein>
<keyword evidence="1" id="KW-0808">Transferase</keyword>